<name>Q5B2G2_EMENI</name>
<protein>
    <recommendedName>
        <fullName evidence="4">RRM domain-containing protein</fullName>
    </recommendedName>
</protein>
<keyword evidence="6" id="KW-1185">Reference proteome</keyword>
<dbReference type="EMBL" id="BN001305">
    <property type="protein sequence ID" value="CBF82206.1"/>
    <property type="molecule type" value="Genomic_DNA"/>
</dbReference>
<evidence type="ECO:0000256" key="3">
    <source>
        <dbReference type="SAM" id="MobiDB-lite"/>
    </source>
</evidence>
<reference evidence="6" key="1">
    <citation type="journal article" date="2005" name="Nature">
        <title>Sequencing of Aspergillus nidulans and comparative analysis with A. fumigatus and A. oryzae.</title>
        <authorList>
            <person name="Galagan J.E."/>
            <person name="Calvo S.E."/>
            <person name="Cuomo C."/>
            <person name="Ma L.J."/>
            <person name="Wortman J.R."/>
            <person name="Batzoglou S."/>
            <person name="Lee S.I."/>
            <person name="Basturkmen M."/>
            <person name="Spevak C.C."/>
            <person name="Clutterbuck J."/>
            <person name="Kapitonov V."/>
            <person name="Jurka J."/>
            <person name="Scazzocchio C."/>
            <person name="Farman M."/>
            <person name="Butler J."/>
            <person name="Purcell S."/>
            <person name="Harris S."/>
            <person name="Braus G.H."/>
            <person name="Draht O."/>
            <person name="Busch S."/>
            <person name="D'Enfert C."/>
            <person name="Bouchier C."/>
            <person name="Goldman G.H."/>
            <person name="Bell-Pedersen D."/>
            <person name="Griffiths-Jones S."/>
            <person name="Doonan J.H."/>
            <person name="Yu J."/>
            <person name="Vienken K."/>
            <person name="Pain A."/>
            <person name="Freitag M."/>
            <person name="Selker E.U."/>
            <person name="Archer D.B."/>
            <person name="Penalva M.A."/>
            <person name="Oakley B.R."/>
            <person name="Momany M."/>
            <person name="Tanaka T."/>
            <person name="Kumagai T."/>
            <person name="Asai K."/>
            <person name="Machida M."/>
            <person name="Nierman W.C."/>
            <person name="Denning D.W."/>
            <person name="Caddick M."/>
            <person name="Hynes M."/>
            <person name="Paoletti M."/>
            <person name="Fischer R."/>
            <person name="Miller B."/>
            <person name="Dyer P."/>
            <person name="Sachs M.S."/>
            <person name="Osmani S.A."/>
            <person name="Birren B.W."/>
        </authorList>
    </citation>
    <scope>NUCLEOTIDE SEQUENCE [LARGE SCALE GENOMIC DNA]</scope>
    <source>
        <strain evidence="6">FGSC A4 / ATCC 38163 / CBS 112.46 / NRRL 194 / M139</strain>
    </source>
</reference>
<dbReference type="RefSeq" id="XP_662872.1">
    <property type="nucleotide sequence ID" value="XM_657780.1"/>
</dbReference>
<dbReference type="OrthoDB" id="272703at2759"/>
<evidence type="ECO:0000313" key="6">
    <source>
        <dbReference type="Proteomes" id="UP000000560"/>
    </source>
</evidence>
<dbReference type="OMA" id="YAARECR"/>
<dbReference type="Pfam" id="PF00076">
    <property type="entry name" value="RRM_1"/>
    <property type="match status" value="1"/>
</dbReference>
<dbReference type="eggNOG" id="ENOG502S58E">
    <property type="taxonomic scope" value="Eukaryota"/>
</dbReference>
<evidence type="ECO:0000256" key="1">
    <source>
        <dbReference type="ARBA" id="ARBA00022884"/>
    </source>
</evidence>
<reference evidence="6" key="2">
    <citation type="journal article" date="2009" name="Fungal Genet. Biol.">
        <title>The 2008 update of the Aspergillus nidulans genome annotation: a community effort.</title>
        <authorList>
            <person name="Wortman J.R."/>
            <person name="Gilsenan J.M."/>
            <person name="Joardar V."/>
            <person name="Deegan J."/>
            <person name="Clutterbuck J."/>
            <person name="Andersen M.R."/>
            <person name="Archer D."/>
            <person name="Bencina M."/>
            <person name="Braus G."/>
            <person name="Coutinho P."/>
            <person name="von Dohren H."/>
            <person name="Doonan J."/>
            <person name="Driessen A.J."/>
            <person name="Durek P."/>
            <person name="Espeso E."/>
            <person name="Fekete E."/>
            <person name="Flipphi M."/>
            <person name="Estrada C.G."/>
            <person name="Geysens S."/>
            <person name="Goldman G."/>
            <person name="de Groot P.W."/>
            <person name="Hansen K."/>
            <person name="Harris S.D."/>
            <person name="Heinekamp T."/>
            <person name="Helmstaedt K."/>
            <person name="Henrissat B."/>
            <person name="Hofmann G."/>
            <person name="Homan T."/>
            <person name="Horio T."/>
            <person name="Horiuchi H."/>
            <person name="James S."/>
            <person name="Jones M."/>
            <person name="Karaffa L."/>
            <person name="Karanyi Z."/>
            <person name="Kato M."/>
            <person name="Keller N."/>
            <person name="Kelly D.E."/>
            <person name="Kiel J.A."/>
            <person name="Kim J.M."/>
            <person name="van der Klei I.J."/>
            <person name="Klis F.M."/>
            <person name="Kovalchuk A."/>
            <person name="Krasevec N."/>
            <person name="Kubicek C.P."/>
            <person name="Liu B."/>
            <person name="Maccabe A."/>
            <person name="Meyer V."/>
            <person name="Mirabito P."/>
            <person name="Miskei M."/>
            <person name="Mos M."/>
            <person name="Mullins J."/>
            <person name="Nelson D.R."/>
            <person name="Nielsen J."/>
            <person name="Oakley B.R."/>
            <person name="Osmani S.A."/>
            <person name="Pakula T."/>
            <person name="Paszewski A."/>
            <person name="Paulsen I."/>
            <person name="Pilsyk S."/>
            <person name="Pocsi I."/>
            <person name="Punt P.J."/>
            <person name="Ram A.F."/>
            <person name="Ren Q."/>
            <person name="Robellet X."/>
            <person name="Robson G."/>
            <person name="Seiboth B."/>
            <person name="van Solingen P."/>
            <person name="Specht T."/>
            <person name="Sun J."/>
            <person name="Taheri-Talesh N."/>
            <person name="Takeshita N."/>
            <person name="Ussery D."/>
            <person name="vanKuyk P.A."/>
            <person name="Visser H."/>
            <person name="van de Vondervoort P.J."/>
            <person name="de Vries R.P."/>
            <person name="Walton J."/>
            <person name="Xiang X."/>
            <person name="Xiong Y."/>
            <person name="Zeng A.P."/>
            <person name="Brandt B.W."/>
            <person name="Cornell M.J."/>
            <person name="van den Hondel C.A."/>
            <person name="Visser J."/>
            <person name="Oliver S.G."/>
            <person name="Turner G."/>
        </authorList>
    </citation>
    <scope>GENOME REANNOTATION</scope>
    <source>
        <strain evidence="6">FGSC A4 / ATCC 38163 / CBS 112.46 / NRRL 194 / M139</strain>
    </source>
</reference>
<dbReference type="STRING" id="227321.Q5B2G2"/>
<keyword evidence="1 2" id="KW-0694">RNA-binding</keyword>
<feature type="domain" description="RRM" evidence="4">
    <location>
        <begin position="60"/>
        <end position="139"/>
    </location>
</feature>
<evidence type="ECO:0000259" key="4">
    <source>
        <dbReference type="PROSITE" id="PS50102"/>
    </source>
</evidence>
<dbReference type="GeneID" id="2871561"/>
<dbReference type="HOGENOM" id="CLU_050545_0_0_1"/>
<dbReference type="Proteomes" id="UP000000560">
    <property type="component" value="Chromosome V"/>
</dbReference>
<organism evidence="5 6">
    <name type="scientific">Emericella nidulans (strain FGSC A4 / ATCC 38163 / CBS 112.46 / NRRL 194 / M139)</name>
    <name type="common">Aspergillus nidulans</name>
    <dbReference type="NCBI Taxonomy" id="227321"/>
    <lineage>
        <taxon>Eukaryota</taxon>
        <taxon>Fungi</taxon>
        <taxon>Dikarya</taxon>
        <taxon>Ascomycota</taxon>
        <taxon>Pezizomycotina</taxon>
        <taxon>Eurotiomycetes</taxon>
        <taxon>Eurotiomycetidae</taxon>
        <taxon>Eurotiales</taxon>
        <taxon>Aspergillaceae</taxon>
        <taxon>Aspergillus</taxon>
        <taxon>Aspergillus subgen. Nidulantes</taxon>
    </lineage>
</organism>
<dbReference type="InParanoid" id="Q5B2G2"/>
<proteinExistence type="predicted"/>
<dbReference type="SMART" id="SM00360">
    <property type="entry name" value="RRM"/>
    <property type="match status" value="2"/>
</dbReference>
<dbReference type="Gene3D" id="3.30.70.330">
    <property type="match status" value="2"/>
</dbReference>
<evidence type="ECO:0000256" key="2">
    <source>
        <dbReference type="PROSITE-ProRule" id="PRU00176"/>
    </source>
</evidence>
<dbReference type="SUPFAM" id="SSF54928">
    <property type="entry name" value="RNA-binding domain, RBD"/>
    <property type="match status" value="1"/>
</dbReference>
<accession>C8VH18</accession>
<accession>Q5B2G2</accession>
<evidence type="ECO:0000313" key="5">
    <source>
        <dbReference type="EMBL" id="CBF82206.1"/>
    </source>
</evidence>
<dbReference type="KEGG" id="ani:ANIA_05268"/>
<dbReference type="InterPro" id="IPR000504">
    <property type="entry name" value="RRM_dom"/>
</dbReference>
<dbReference type="PROSITE" id="PS50102">
    <property type="entry name" value="RRM"/>
    <property type="match status" value="2"/>
</dbReference>
<feature type="compositionally biased region" description="Polar residues" evidence="3">
    <location>
        <begin position="42"/>
        <end position="52"/>
    </location>
</feature>
<feature type="domain" description="RRM" evidence="4">
    <location>
        <begin position="174"/>
        <end position="261"/>
    </location>
</feature>
<dbReference type="GO" id="GO:0003723">
    <property type="term" value="F:RNA binding"/>
    <property type="evidence" value="ECO:0000318"/>
    <property type="project" value="GO_Central"/>
</dbReference>
<dbReference type="InterPro" id="IPR012677">
    <property type="entry name" value="Nucleotide-bd_a/b_plait_sf"/>
</dbReference>
<gene>
    <name evidence="5" type="ORF">ANIA_05268</name>
</gene>
<dbReference type="InterPro" id="IPR035979">
    <property type="entry name" value="RBD_domain_sf"/>
</dbReference>
<dbReference type="AlphaFoldDB" id="Q5B2G2"/>
<dbReference type="CDD" id="cd00590">
    <property type="entry name" value="RRM_SF"/>
    <property type="match status" value="1"/>
</dbReference>
<feature type="region of interest" description="Disordered" evidence="3">
    <location>
        <begin position="23"/>
        <end position="52"/>
    </location>
</feature>
<dbReference type="PANTHER" id="PTHR21245">
    <property type="entry name" value="HETEROGENEOUS NUCLEAR RIBONUCLEOPROTEIN"/>
    <property type="match status" value="1"/>
</dbReference>
<sequence length="266" mass="29440">MVCQQRGSGRAFASSNWRTLTAEPLNHPAAPPRSPIHEAQPPQKTTQRSINDSSAIAEGRRIYLGNLLYAAKKHEIAAFLEEEGYKFTAIDISIDPFSGRNPSYCFIDFDTKDKADRAVGELNGREFLGRPVKVKPCIPKEQRKGSGQNSGYVFDRWQRNDAAQHFKGYAARECRLIVQGLPKPSSQAHMNEKLAEFFQNFDIQAISKTICPHYQGRAAPTAPHYAYVDFASASQAQAAIDALDGSVGPWGTVLKLTKAKTDWNGP</sequence>